<keyword evidence="3" id="KW-1185">Reference proteome</keyword>
<proteinExistence type="predicted"/>
<organism evidence="2 3">
    <name type="scientific">Promicromonospora thailandica</name>
    <dbReference type="NCBI Taxonomy" id="765201"/>
    <lineage>
        <taxon>Bacteria</taxon>
        <taxon>Bacillati</taxon>
        <taxon>Actinomycetota</taxon>
        <taxon>Actinomycetes</taxon>
        <taxon>Micrococcales</taxon>
        <taxon>Promicromonosporaceae</taxon>
        <taxon>Promicromonospora</taxon>
    </lineage>
</organism>
<dbReference type="InterPro" id="IPR046275">
    <property type="entry name" value="DUF6308"/>
</dbReference>
<evidence type="ECO:0000313" key="3">
    <source>
        <dbReference type="Proteomes" id="UP001139493"/>
    </source>
</evidence>
<evidence type="ECO:0000256" key="1">
    <source>
        <dbReference type="SAM" id="MobiDB-lite"/>
    </source>
</evidence>
<dbReference type="Pfam" id="PF19827">
    <property type="entry name" value="DUF6308"/>
    <property type="match status" value="1"/>
</dbReference>
<reference evidence="2" key="1">
    <citation type="submission" date="2022-06" db="EMBL/GenBank/DDBJ databases">
        <title>Genomic Encyclopedia of Archaeal and Bacterial Type Strains, Phase II (KMG-II): from individual species to whole genera.</title>
        <authorList>
            <person name="Goeker M."/>
        </authorList>
    </citation>
    <scope>NUCLEOTIDE SEQUENCE</scope>
    <source>
        <strain evidence="2">DSM 26652</strain>
    </source>
</reference>
<feature type="region of interest" description="Disordered" evidence="1">
    <location>
        <begin position="219"/>
        <end position="243"/>
    </location>
</feature>
<protein>
    <submittedName>
        <fullName evidence="2">Uncharacterized protein</fullName>
    </submittedName>
</protein>
<sequence length="243" mass="26451">MPTILAHAELAFALLRDYYTGTLQSGRPAFTGARFETLGGPWNDRVHAGEITAGDLAAVSCLSVNVPGSAAVRVLETQAAEIREHLRDMPGPDVPLWEVPDTEIVKGSAASQLWWLLRDGKDGLGRTTTSKLMARKRANLVPVYDSVVGNVLGLRNATGHWELMRTLMVTEVNGQLLHQYLDAMTTDAGLAPLVTPLRAFDAVVWYAHTSNSRVRERAQRIADKTGQSDALSPLDNAAPDRSR</sequence>
<dbReference type="Proteomes" id="UP001139493">
    <property type="component" value="Unassembled WGS sequence"/>
</dbReference>
<dbReference type="AlphaFoldDB" id="A0A9X2FZP9"/>
<evidence type="ECO:0000313" key="2">
    <source>
        <dbReference type="EMBL" id="MCP2264382.1"/>
    </source>
</evidence>
<accession>A0A9X2FZP9</accession>
<comment type="caution">
    <text evidence="2">The sequence shown here is derived from an EMBL/GenBank/DDBJ whole genome shotgun (WGS) entry which is preliminary data.</text>
</comment>
<name>A0A9X2FZP9_9MICO</name>
<gene>
    <name evidence="2" type="ORF">APR03_001718</name>
</gene>
<dbReference type="EMBL" id="JAMTCS010000004">
    <property type="protein sequence ID" value="MCP2264382.1"/>
    <property type="molecule type" value="Genomic_DNA"/>
</dbReference>